<dbReference type="Proteomes" id="UP000317839">
    <property type="component" value="Unassembled WGS sequence"/>
</dbReference>
<dbReference type="RefSeq" id="WP_142887819.1">
    <property type="nucleotide sequence ID" value="NZ_VIKR01000001.1"/>
</dbReference>
<evidence type="ECO:0000256" key="1">
    <source>
        <dbReference type="SAM" id="SignalP"/>
    </source>
</evidence>
<evidence type="ECO:0000313" key="2">
    <source>
        <dbReference type="EMBL" id="TQV76458.1"/>
    </source>
</evidence>
<name>A0A545TGY6_9GAMM</name>
<sequence>MKKVSIFILLMLFSNTVFSAGLANCGTVSIQNLYVQGDRGGDNSFHANKMLVIMGPEKLAACDDFTFAYLENTDDAYESTLSMVLAAYMAGKKIRIQIENNPAQNASKRIAWVNF</sequence>
<feature type="chain" id="PRO_5022236316" evidence="1">
    <location>
        <begin position="20"/>
        <end position="115"/>
    </location>
</feature>
<organism evidence="2 3">
    <name type="scientific">Aliikangiella marina</name>
    <dbReference type="NCBI Taxonomy" id="1712262"/>
    <lineage>
        <taxon>Bacteria</taxon>
        <taxon>Pseudomonadati</taxon>
        <taxon>Pseudomonadota</taxon>
        <taxon>Gammaproteobacteria</taxon>
        <taxon>Oceanospirillales</taxon>
        <taxon>Pleioneaceae</taxon>
        <taxon>Aliikangiella</taxon>
    </lineage>
</organism>
<feature type="signal peptide" evidence="1">
    <location>
        <begin position="1"/>
        <end position="19"/>
    </location>
</feature>
<keyword evidence="1" id="KW-0732">Signal</keyword>
<accession>A0A545TGY6</accession>
<dbReference type="AlphaFoldDB" id="A0A545TGY6"/>
<comment type="caution">
    <text evidence="2">The sequence shown here is derived from an EMBL/GenBank/DDBJ whole genome shotgun (WGS) entry which is preliminary data.</text>
</comment>
<protein>
    <submittedName>
        <fullName evidence="2">Uncharacterized protein</fullName>
    </submittedName>
</protein>
<gene>
    <name evidence="2" type="ORF">FLL45_00385</name>
</gene>
<reference evidence="2 3" key="1">
    <citation type="submission" date="2019-06" db="EMBL/GenBank/DDBJ databases">
        <title>Draft genome of Aliikangiella marina GYP-15.</title>
        <authorList>
            <person name="Wang G."/>
        </authorList>
    </citation>
    <scope>NUCLEOTIDE SEQUENCE [LARGE SCALE GENOMIC DNA]</scope>
    <source>
        <strain evidence="2 3">GYP-15</strain>
    </source>
</reference>
<proteinExistence type="predicted"/>
<keyword evidence="3" id="KW-1185">Reference proteome</keyword>
<evidence type="ECO:0000313" key="3">
    <source>
        <dbReference type="Proteomes" id="UP000317839"/>
    </source>
</evidence>
<dbReference type="EMBL" id="VIKR01000001">
    <property type="protein sequence ID" value="TQV76458.1"/>
    <property type="molecule type" value="Genomic_DNA"/>
</dbReference>